<proteinExistence type="inferred from homology"/>
<comment type="caution">
    <text evidence="3">The sequence shown here is derived from an EMBL/GenBank/DDBJ whole genome shotgun (WGS) entry which is preliminary data.</text>
</comment>
<keyword evidence="4" id="KW-1185">Reference proteome</keyword>
<gene>
    <name evidence="3" type="ORF">GGR12_000431</name>
</gene>
<evidence type="ECO:0000313" key="3">
    <source>
        <dbReference type="EMBL" id="MBB4081592.1"/>
    </source>
</evidence>
<dbReference type="GO" id="GO:0004519">
    <property type="term" value="F:endonuclease activity"/>
    <property type="evidence" value="ECO:0007669"/>
    <property type="project" value="UniProtKB-KW"/>
</dbReference>
<dbReference type="EMBL" id="JACIDM010000001">
    <property type="protein sequence ID" value="MBB4081592.1"/>
    <property type="molecule type" value="Genomic_DNA"/>
</dbReference>
<dbReference type="GO" id="GO:0003676">
    <property type="term" value="F:nucleic acid binding"/>
    <property type="evidence" value="ECO:0007669"/>
    <property type="project" value="InterPro"/>
</dbReference>
<sequence length="146" mass="16240">MTAPRPATRLKAPKVVRARRGWRVALGALSHRLGHRSEWVAAALLMLRGYQVLGFRLKTRAGEIDILARRGRTLAVVEVKRRATLEQALTALTAAQYERLLSAGRAVLRQRPSLAGHVLRIDMVALAPGRFPRHRLSVVPFEEGRG</sequence>
<keyword evidence="3" id="KW-0255">Endonuclease</keyword>
<name>A0A7W6JAN2_9CAUL</name>
<protein>
    <recommendedName>
        <fullName evidence="2">UPF0102 protein GGR12_000431</fullName>
    </recommendedName>
</protein>
<comment type="similarity">
    <text evidence="1 2">Belongs to the UPF0102 family.</text>
</comment>
<dbReference type="SUPFAM" id="SSF52980">
    <property type="entry name" value="Restriction endonuclease-like"/>
    <property type="match status" value="1"/>
</dbReference>
<dbReference type="InterPro" id="IPR003509">
    <property type="entry name" value="UPF0102_YraN-like"/>
</dbReference>
<dbReference type="HAMAP" id="MF_00048">
    <property type="entry name" value="UPF0102"/>
    <property type="match status" value="1"/>
</dbReference>
<dbReference type="PANTHER" id="PTHR34039">
    <property type="entry name" value="UPF0102 PROTEIN YRAN"/>
    <property type="match status" value="1"/>
</dbReference>
<dbReference type="InterPro" id="IPR011335">
    <property type="entry name" value="Restrct_endonuc-II-like"/>
</dbReference>
<dbReference type="Proteomes" id="UP000529946">
    <property type="component" value="Unassembled WGS sequence"/>
</dbReference>
<keyword evidence="3" id="KW-0540">Nuclease</keyword>
<evidence type="ECO:0000256" key="1">
    <source>
        <dbReference type="ARBA" id="ARBA00006738"/>
    </source>
</evidence>
<dbReference type="AlphaFoldDB" id="A0A7W6JAN2"/>
<dbReference type="RefSeq" id="WP_425486202.1">
    <property type="nucleotide sequence ID" value="NZ_BAAAER010000002.1"/>
</dbReference>
<organism evidence="3 4">
    <name type="scientific">Brevundimonas lenta</name>
    <dbReference type="NCBI Taxonomy" id="424796"/>
    <lineage>
        <taxon>Bacteria</taxon>
        <taxon>Pseudomonadati</taxon>
        <taxon>Pseudomonadota</taxon>
        <taxon>Alphaproteobacteria</taxon>
        <taxon>Caulobacterales</taxon>
        <taxon>Caulobacteraceae</taxon>
        <taxon>Brevundimonas</taxon>
    </lineage>
</organism>
<dbReference type="NCBIfam" id="NF009151">
    <property type="entry name" value="PRK12497.1-5"/>
    <property type="match status" value="1"/>
</dbReference>
<evidence type="ECO:0000256" key="2">
    <source>
        <dbReference type="HAMAP-Rule" id="MF_00048"/>
    </source>
</evidence>
<dbReference type="Gene3D" id="3.40.1350.10">
    <property type="match status" value="1"/>
</dbReference>
<keyword evidence="3" id="KW-0378">Hydrolase</keyword>
<reference evidence="3 4" key="1">
    <citation type="submission" date="2020-08" db="EMBL/GenBank/DDBJ databases">
        <title>Genomic Encyclopedia of Type Strains, Phase IV (KMG-IV): sequencing the most valuable type-strain genomes for metagenomic binning, comparative biology and taxonomic classification.</title>
        <authorList>
            <person name="Goeker M."/>
        </authorList>
    </citation>
    <scope>NUCLEOTIDE SEQUENCE [LARGE SCALE GENOMIC DNA]</scope>
    <source>
        <strain evidence="3 4">DSM 23960</strain>
    </source>
</reference>
<evidence type="ECO:0000313" key="4">
    <source>
        <dbReference type="Proteomes" id="UP000529946"/>
    </source>
</evidence>
<dbReference type="PANTHER" id="PTHR34039:SF1">
    <property type="entry name" value="UPF0102 PROTEIN YRAN"/>
    <property type="match status" value="1"/>
</dbReference>
<accession>A0A7W6JAN2</accession>
<dbReference type="InterPro" id="IPR011856">
    <property type="entry name" value="tRNA_endonuc-like_dom_sf"/>
</dbReference>
<dbReference type="Pfam" id="PF02021">
    <property type="entry name" value="UPF0102"/>
    <property type="match status" value="1"/>
</dbReference>